<dbReference type="Gene3D" id="2.170.270.10">
    <property type="entry name" value="SET domain"/>
    <property type="match status" value="1"/>
</dbReference>
<accession>A0A4Z1HNS3</accession>
<protein>
    <recommendedName>
        <fullName evidence="3">SET domain-containing protein</fullName>
    </recommendedName>
</protein>
<dbReference type="AlphaFoldDB" id="A0A4Z1HNS3"/>
<gene>
    <name evidence="1" type="ORF">BCON_0185g00120</name>
</gene>
<dbReference type="SUPFAM" id="SSF82199">
    <property type="entry name" value="SET domain"/>
    <property type="match status" value="1"/>
</dbReference>
<dbReference type="OrthoDB" id="3458019at2759"/>
<dbReference type="EMBL" id="PQXN01000185">
    <property type="protein sequence ID" value="TGO50361.1"/>
    <property type="molecule type" value="Genomic_DNA"/>
</dbReference>
<evidence type="ECO:0008006" key="3">
    <source>
        <dbReference type="Google" id="ProtNLM"/>
    </source>
</evidence>
<dbReference type="InterPro" id="IPR046341">
    <property type="entry name" value="SET_dom_sf"/>
</dbReference>
<reference evidence="1 2" key="1">
    <citation type="submission" date="2017-12" db="EMBL/GenBank/DDBJ databases">
        <title>Comparative genomics of Botrytis spp.</title>
        <authorList>
            <person name="Valero-Jimenez C.A."/>
            <person name="Tapia P."/>
            <person name="Veloso J."/>
            <person name="Silva-Moreno E."/>
            <person name="Staats M."/>
            <person name="Valdes J.H."/>
            <person name="Van Kan J.A.L."/>
        </authorList>
    </citation>
    <scope>NUCLEOTIDE SEQUENCE [LARGE SCALE GENOMIC DNA]</scope>
    <source>
        <strain evidence="1 2">MUCL11595</strain>
    </source>
</reference>
<evidence type="ECO:0000313" key="1">
    <source>
        <dbReference type="EMBL" id="TGO50361.1"/>
    </source>
</evidence>
<comment type="caution">
    <text evidence="1">The sequence shown here is derived from an EMBL/GenBank/DDBJ whole genome shotgun (WGS) entry which is preliminary data.</text>
</comment>
<dbReference type="Proteomes" id="UP000297527">
    <property type="component" value="Unassembled WGS sequence"/>
</dbReference>
<evidence type="ECO:0000313" key="2">
    <source>
        <dbReference type="Proteomes" id="UP000297527"/>
    </source>
</evidence>
<sequence length="309" mass="34863">MFIGKYQPGVISGVTPTGETWAGVEVASPTGIVVHRDTILFWMPPAAGEPEFHTTSDNTFPPEATVLHRLSSLNLPVNAFSHLEPPNVNFYSSFTRNALRHPSLVGDNSGFVVPTYGIPFAHSCYPNAICLAEITEKTIEVRLTRPVAHFEAITLSYCPLNVGKDDRESYLKQFHGIEHHDCPRGCEQLSYVLGDRRRAEFFRLSAEMDTVLYGAEFEIQVHSACQLAREQHLEAYLWPFLSKAELHARKSKFACRRGVHRILIAVMENQGGINHPSVEFARTFEHTIEWASRTAVFFWCMLFNDILLA</sequence>
<name>A0A4Z1HNS3_9HELO</name>
<organism evidence="1 2">
    <name type="scientific">Botryotinia convoluta</name>
    <dbReference type="NCBI Taxonomy" id="54673"/>
    <lineage>
        <taxon>Eukaryota</taxon>
        <taxon>Fungi</taxon>
        <taxon>Dikarya</taxon>
        <taxon>Ascomycota</taxon>
        <taxon>Pezizomycotina</taxon>
        <taxon>Leotiomycetes</taxon>
        <taxon>Helotiales</taxon>
        <taxon>Sclerotiniaceae</taxon>
        <taxon>Botryotinia</taxon>
    </lineage>
</organism>
<proteinExistence type="predicted"/>
<keyword evidence="2" id="KW-1185">Reference proteome</keyword>